<keyword evidence="6" id="KW-1185">Reference proteome</keyword>
<dbReference type="Gene3D" id="1.10.10.10">
    <property type="entry name" value="Winged helix-like DNA-binding domain superfamily/Winged helix DNA-binding domain"/>
    <property type="match status" value="1"/>
</dbReference>
<dbReference type="InterPro" id="IPR000524">
    <property type="entry name" value="Tscrpt_reg_HTH_GntR"/>
</dbReference>
<sequence length="270" mass="29776">MSDDRGGHYNHSKCCLTTPPTRRDNLRRDDFSVAHRQRAAAPDMIAVTLREEIAEGVYAEGQRLPTERELCSRFGASRATVRDAISKLKHDGILFSRRGAGLFIVGSGNGHAFRIPPDAADSREDQAQIFELRMVIETAGAAMAADRWNDSDIKAIEDAVQSMEAALTDREAAIQADTAFHRAIAQATGNRYFIDFARLLDTSLRNNVELSYPPAAQDESVLAKNYMEHTAIYRAIRARDPDRARAAMLVHLTTAAEDAGLLPAPKGRQN</sequence>
<dbReference type="Gene3D" id="1.20.120.530">
    <property type="entry name" value="GntR ligand-binding domain-like"/>
    <property type="match status" value="1"/>
</dbReference>
<evidence type="ECO:0000313" key="5">
    <source>
        <dbReference type="EMBL" id="MCT8974651.1"/>
    </source>
</evidence>
<name>A0AAW5R302_9HYPH</name>
<evidence type="ECO:0000256" key="3">
    <source>
        <dbReference type="ARBA" id="ARBA00023163"/>
    </source>
</evidence>
<dbReference type="GO" id="GO:0003677">
    <property type="term" value="F:DNA binding"/>
    <property type="evidence" value="ECO:0007669"/>
    <property type="project" value="UniProtKB-KW"/>
</dbReference>
<reference evidence="5 6" key="1">
    <citation type="submission" date="2022-04" db="EMBL/GenBank/DDBJ databases">
        <authorList>
            <person name="Ye Y.-Q."/>
            <person name="Du Z.-J."/>
        </authorList>
    </citation>
    <scope>NUCLEOTIDE SEQUENCE [LARGE SCALE GENOMIC DNA]</scope>
    <source>
        <strain evidence="5 6">A6E488</strain>
    </source>
</reference>
<evidence type="ECO:0000256" key="1">
    <source>
        <dbReference type="ARBA" id="ARBA00023015"/>
    </source>
</evidence>
<keyword evidence="3" id="KW-0804">Transcription</keyword>
<dbReference type="RefSeq" id="WP_261618235.1">
    <property type="nucleotide sequence ID" value="NZ_JALIDZ010000013.1"/>
</dbReference>
<organism evidence="5 6">
    <name type="scientific">Microbaculum marinisediminis</name>
    <dbReference type="NCBI Taxonomy" id="2931392"/>
    <lineage>
        <taxon>Bacteria</taxon>
        <taxon>Pseudomonadati</taxon>
        <taxon>Pseudomonadota</taxon>
        <taxon>Alphaproteobacteria</taxon>
        <taxon>Hyphomicrobiales</taxon>
        <taxon>Tepidamorphaceae</taxon>
        <taxon>Microbaculum</taxon>
    </lineage>
</organism>
<evidence type="ECO:0000259" key="4">
    <source>
        <dbReference type="PROSITE" id="PS50949"/>
    </source>
</evidence>
<dbReference type="InterPro" id="IPR036390">
    <property type="entry name" value="WH_DNA-bd_sf"/>
</dbReference>
<dbReference type="Pfam" id="PF07729">
    <property type="entry name" value="FCD"/>
    <property type="match status" value="1"/>
</dbReference>
<feature type="domain" description="HTH gntR-type" evidence="4">
    <location>
        <begin position="39"/>
        <end position="107"/>
    </location>
</feature>
<dbReference type="GO" id="GO:0003700">
    <property type="term" value="F:DNA-binding transcription factor activity"/>
    <property type="evidence" value="ECO:0007669"/>
    <property type="project" value="InterPro"/>
</dbReference>
<dbReference type="EMBL" id="JALIDZ010000013">
    <property type="protein sequence ID" value="MCT8974651.1"/>
    <property type="molecule type" value="Genomic_DNA"/>
</dbReference>
<dbReference type="PROSITE" id="PS50949">
    <property type="entry name" value="HTH_GNTR"/>
    <property type="match status" value="1"/>
</dbReference>
<dbReference type="SUPFAM" id="SSF46785">
    <property type="entry name" value="Winged helix' DNA-binding domain"/>
    <property type="match status" value="1"/>
</dbReference>
<comment type="caution">
    <text evidence="5">The sequence shown here is derived from an EMBL/GenBank/DDBJ whole genome shotgun (WGS) entry which is preliminary data.</text>
</comment>
<dbReference type="SUPFAM" id="SSF48008">
    <property type="entry name" value="GntR ligand-binding domain-like"/>
    <property type="match status" value="1"/>
</dbReference>
<evidence type="ECO:0000256" key="2">
    <source>
        <dbReference type="ARBA" id="ARBA00023125"/>
    </source>
</evidence>
<dbReference type="PRINTS" id="PR00035">
    <property type="entry name" value="HTHGNTR"/>
</dbReference>
<dbReference type="Pfam" id="PF00392">
    <property type="entry name" value="GntR"/>
    <property type="match status" value="1"/>
</dbReference>
<dbReference type="PANTHER" id="PTHR43537:SF44">
    <property type="entry name" value="GNTR FAMILY REGULATORY PROTEIN"/>
    <property type="match status" value="1"/>
</dbReference>
<dbReference type="Proteomes" id="UP001320898">
    <property type="component" value="Unassembled WGS sequence"/>
</dbReference>
<dbReference type="SMART" id="SM00895">
    <property type="entry name" value="FCD"/>
    <property type="match status" value="1"/>
</dbReference>
<keyword evidence="1" id="KW-0805">Transcription regulation</keyword>
<dbReference type="PANTHER" id="PTHR43537">
    <property type="entry name" value="TRANSCRIPTIONAL REGULATOR, GNTR FAMILY"/>
    <property type="match status" value="1"/>
</dbReference>
<dbReference type="InterPro" id="IPR011711">
    <property type="entry name" value="GntR_C"/>
</dbReference>
<dbReference type="AlphaFoldDB" id="A0AAW5R302"/>
<evidence type="ECO:0000313" key="6">
    <source>
        <dbReference type="Proteomes" id="UP001320898"/>
    </source>
</evidence>
<dbReference type="CDD" id="cd07377">
    <property type="entry name" value="WHTH_GntR"/>
    <property type="match status" value="1"/>
</dbReference>
<accession>A0AAW5R302</accession>
<dbReference type="InterPro" id="IPR008920">
    <property type="entry name" value="TF_FadR/GntR_C"/>
</dbReference>
<gene>
    <name evidence="5" type="ORF">MUB46_22530</name>
</gene>
<proteinExistence type="predicted"/>
<keyword evidence="2" id="KW-0238">DNA-binding</keyword>
<protein>
    <submittedName>
        <fullName evidence="5">FadR family transcriptional regulator</fullName>
    </submittedName>
</protein>
<dbReference type="SMART" id="SM00345">
    <property type="entry name" value="HTH_GNTR"/>
    <property type="match status" value="1"/>
</dbReference>
<dbReference type="InterPro" id="IPR036388">
    <property type="entry name" value="WH-like_DNA-bd_sf"/>
</dbReference>